<dbReference type="PANTHER" id="PTHR34539">
    <property type="entry name" value="T6J4.11 PROTEIN"/>
    <property type="match status" value="1"/>
</dbReference>
<evidence type="ECO:0000256" key="1">
    <source>
        <dbReference type="SAM" id="MobiDB-lite"/>
    </source>
</evidence>
<reference evidence="2 3" key="1">
    <citation type="submission" date="2023-10" db="EMBL/GenBank/DDBJ databases">
        <title>Chromosome-scale genome assembly provides insights into flower coloration mechanisms of Canna indica.</title>
        <authorList>
            <person name="Li C."/>
        </authorList>
    </citation>
    <scope>NUCLEOTIDE SEQUENCE [LARGE SCALE GENOMIC DNA]</scope>
    <source>
        <tissue evidence="2">Flower</tissue>
    </source>
</reference>
<feature type="region of interest" description="Disordered" evidence="1">
    <location>
        <begin position="1"/>
        <end position="23"/>
    </location>
</feature>
<organism evidence="2 3">
    <name type="scientific">Canna indica</name>
    <name type="common">Indian-shot</name>
    <dbReference type="NCBI Taxonomy" id="4628"/>
    <lineage>
        <taxon>Eukaryota</taxon>
        <taxon>Viridiplantae</taxon>
        <taxon>Streptophyta</taxon>
        <taxon>Embryophyta</taxon>
        <taxon>Tracheophyta</taxon>
        <taxon>Spermatophyta</taxon>
        <taxon>Magnoliopsida</taxon>
        <taxon>Liliopsida</taxon>
        <taxon>Zingiberales</taxon>
        <taxon>Cannaceae</taxon>
        <taxon>Canna</taxon>
    </lineage>
</organism>
<gene>
    <name evidence="2" type="ORF">Cni_G09886</name>
</gene>
<proteinExistence type="predicted"/>
<dbReference type="AlphaFoldDB" id="A0AAQ3K6I8"/>
<name>A0AAQ3K6I8_9LILI</name>
<evidence type="ECO:0000313" key="2">
    <source>
        <dbReference type="EMBL" id="WOL01172.1"/>
    </source>
</evidence>
<keyword evidence="3" id="KW-1185">Reference proteome</keyword>
<dbReference type="Proteomes" id="UP001327560">
    <property type="component" value="Chromosome 3"/>
</dbReference>
<accession>A0AAQ3K6I8</accession>
<protein>
    <submittedName>
        <fullName evidence="2">Uncharacterized protein</fullName>
    </submittedName>
</protein>
<sequence>MEDFGDLKRRRHQAVEEEEDSPVAKRFRDDLLIDILDDDDGAGEHELVSVMKSLEEEIAILPPPPSLGVSVAPNQPDLGYLFEASDDELGLPPPAPCSSDEGGDAPETVISIANEGDRNVIEFGQIWGFADEINGYDGFDFSFQPEDGVVVADAAEEGMVFEGGLFDYADGPFDLTEISWRS</sequence>
<evidence type="ECO:0000313" key="3">
    <source>
        <dbReference type="Proteomes" id="UP001327560"/>
    </source>
</evidence>
<dbReference type="EMBL" id="CP136892">
    <property type="protein sequence ID" value="WOL01172.1"/>
    <property type="molecule type" value="Genomic_DNA"/>
</dbReference>
<dbReference type="PANTHER" id="PTHR34539:SF19">
    <property type="entry name" value="T6J4.11 PROTEIN"/>
    <property type="match status" value="1"/>
</dbReference>